<protein>
    <submittedName>
        <fullName evidence="1">Uncharacterized protein</fullName>
    </submittedName>
</protein>
<accession>A0A081FX66</accession>
<dbReference type="Proteomes" id="UP000028252">
    <property type="component" value="Unassembled WGS sequence"/>
</dbReference>
<name>A0A081FX66_9GAMM</name>
<keyword evidence="2" id="KW-1185">Reference proteome</keyword>
<dbReference type="PATRIC" id="fig|1232683.4.peg.2598"/>
<comment type="caution">
    <text evidence="1">The sequence shown here is derived from an EMBL/GenBank/DDBJ whole genome shotgun (WGS) entry which is preliminary data.</text>
</comment>
<evidence type="ECO:0000313" key="2">
    <source>
        <dbReference type="Proteomes" id="UP000028252"/>
    </source>
</evidence>
<gene>
    <name evidence="1" type="ORF">ADIMK_2645</name>
</gene>
<evidence type="ECO:0000313" key="1">
    <source>
        <dbReference type="EMBL" id="KEA63121.1"/>
    </source>
</evidence>
<proteinExistence type="predicted"/>
<dbReference type="EMBL" id="JMQN01000040">
    <property type="protein sequence ID" value="KEA63121.1"/>
    <property type="molecule type" value="Genomic_DNA"/>
</dbReference>
<dbReference type="AlphaFoldDB" id="A0A081FX66"/>
<reference evidence="1 2" key="1">
    <citation type="submission" date="2014-04" db="EMBL/GenBank/DDBJ databases">
        <title>Marinobacterium kochiensis sp. nov., isolated from sediment sample collected from Kochi backwaters in Kerala, India.</title>
        <authorList>
            <person name="Singh A."/>
            <person name="Pinnaka A.K."/>
        </authorList>
    </citation>
    <scope>NUCLEOTIDE SEQUENCE [LARGE SCALE GENOMIC DNA]</scope>
    <source>
        <strain evidence="1 2">AK27</strain>
    </source>
</reference>
<sequence length="122" mass="13230">MGYEAAKAKFFRNEAAADEGRQVSDEAVSASPVFETPPDLLEIQKLLDGKHVHQAEQLALALKAWLGVSHLYKQNLGSAASPKGDVVEWLNDNASELGKTQQERIASLVNWDKSGGRPTTGK</sequence>
<organism evidence="1 2">
    <name type="scientific">Marinobacterium lacunae</name>
    <dbReference type="NCBI Taxonomy" id="1232683"/>
    <lineage>
        <taxon>Bacteria</taxon>
        <taxon>Pseudomonadati</taxon>
        <taxon>Pseudomonadota</taxon>
        <taxon>Gammaproteobacteria</taxon>
        <taxon>Oceanospirillales</taxon>
        <taxon>Oceanospirillaceae</taxon>
        <taxon>Marinobacterium</taxon>
    </lineage>
</organism>